<dbReference type="PANTHER" id="PTHR23303:SF15">
    <property type="entry name" value="COLOSSIN-A"/>
    <property type="match status" value="1"/>
</dbReference>
<evidence type="ECO:0000313" key="6">
    <source>
        <dbReference type="Proteomes" id="UP000176493"/>
    </source>
</evidence>
<dbReference type="Pfam" id="PF17210">
    <property type="entry name" value="SdrD_B"/>
    <property type="match status" value="1"/>
</dbReference>
<evidence type="ECO:0000313" key="5">
    <source>
        <dbReference type="EMBL" id="OHA21925.1"/>
    </source>
</evidence>
<dbReference type="PANTHER" id="PTHR23303">
    <property type="entry name" value="CARBOXYPEPTIDASE REGULATORY REGION-CONTAINING"/>
    <property type="match status" value="1"/>
</dbReference>
<proteinExistence type="predicted"/>
<comment type="caution">
    <text evidence="5">The sequence shown here is derived from an EMBL/GenBank/DDBJ whole genome shotgun (WGS) entry which is preliminary data.</text>
</comment>
<keyword evidence="3" id="KW-0732">Signal</keyword>
<comment type="subcellular location">
    <subcellularLocation>
        <location evidence="1">Secreted</location>
    </subcellularLocation>
</comment>
<dbReference type="EMBL" id="MHRJ01000035">
    <property type="protein sequence ID" value="OHA21925.1"/>
    <property type="molecule type" value="Genomic_DNA"/>
</dbReference>
<dbReference type="Proteomes" id="UP000176493">
    <property type="component" value="Unassembled WGS sequence"/>
</dbReference>
<dbReference type="GO" id="GO:0005576">
    <property type="term" value="C:extracellular region"/>
    <property type="evidence" value="ECO:0007669"/>
    <property type="project" value="UniProtKB-SubCell"/>
</dbReference>
<evidence type="ECO:0000256" key="3">
    <source>
        <dbReference type="ARBA" id="ARBA00022729"/>
    </source>
</evidence>
<dbReference type="Gene3D" id="2.60.40.10">
    <property type="entry name" value="Immunoglobulins"/>
    <property type="match status" value="1"/>
</dbReference>
<dbReference type="InterPro" id="IPR033764">
    <property type="entry name" value="Sdr_B"/>
</dbReference>
<name>A0A1G2MDC6_9BACT</name>
<evidence type="ECO:0000256" key="1">
    <source>
        <dbReference type="ARBA" id="ARBA00004613"/>
    </source>
</evidence>
<evidence type="ECO:0000256" key="2">
    <source>
        <dbReference type="ARBA" id="ARBA00022525"/>
    </source>
</evidence>
<dbReference type="AlphaFoldDB" id="A0A1G2MDC6"/>
<feature type="domain" description="SD-repeat containing protein B" evidence="4">
    <location>
        <begin position="171"/>
        <end position="234"/>
    </location>
</feature>
<keyword evidence="2" id="KW-0964">Secreted</keyword>
<reference evidence="5 6" key="1">
    <citation type="journal article" date="2016" name="Nat. Commun.">
        <title>Thousands of microbial genomes shed light on interconnected biogeochemical processes in an aquifer system.</title>
        <authorList>
            <person name="Anantharaman K."/>
            <person name="Brown C.T."/>
            <person name="Hug L.A."/>
            <person name="Sharon I."/>
            <person name="Castelle C.J."/>
            <person name="Probst A.J."/>
            <person name="Thomas B.C."/>
            <person name="Singh A."/>
            <person name="Wilkins M.J."/>
            <person name="Karaoz U."/>
            <person name="Brodie E.L."/>
            <person name="Williams K.H."/>
            <person name="Hubbard S.S."/>
            <person name="Banfield J.F."/>
        </authorList>
    </citation>
    <scope>NUCLEOTIDE SEQUENCE [LARGE SCALE GENOMIC DNA]</scope>
</reference>
<organism evidence="5 6">
    <name type="scientific">Candidatus Taylorbacteria bacterium RIFCSPHIGHO2_02_49_25</name>
    <dbReference type="NCBI Taxonomy" id="1802305"/>
    <lineage>
        <taxon>Bacteria</taxon>
        <taxon>Candidatus Tayloriibacteriota</taxon>
    </lineage>
</organism>
<gene>
    <name evidence="5" type="ORF">A2W52_01450</name>
</gene>
<sequence length="278" mass="30878">MKFYFPKHSVVKKLSFIALTAVLVITGSLLQTNVLRVKAAVNVLLVSNTAIPFGNTFPGEMLDKTYTVQLDTSVNNDTYITVLAPMPGQQNLCPFLEVGNMDVPAEPDTLGSAKLSRPGDTLDNWRVRLTVPGIKGQISQNHQGQLVVTGGEYGCRITITTDTLGKIDGMKFNDLNRNRKKDPSEPGLPGWTIRLRGPIGNIVRTTVTDANGNYSFTNLPKGRYTVREVRQKEWKRMTRNPRPIVIQAGSVVTNINFGNARRRAHELEDTVIDDERDE</sequence>
<accession>A0A1G2MDC6</accession>
<dbReference type="SUPFAM" id="SSF117074">
    <property type="entry name" value="Hypothetical protein PA1324"/>
    <property type="match status" value="1"/>
</dbReference>
<dbReference type="InterPro" id="IPR051417">
    <property type="entry name" value="SDr/BOS_complex"/>
</dbReference>
<dbReference type="InterPro" id="IPR013783">
    <property type="entry name" value="Ig-like_fold"/>
</dbReference>
<evidence type="ECO:0000259" key="4">
    <source>
        <dbReference type="Pfam" id="PF17210"/>
    </source>
</evidence>
<protein>
    <recommendedName>
        <fullName evidence="4">SD-repeat containing protein B domain-containing protein</fullName>
    </recommendedName>
</protein>